<feature type="domain" description="U3 small nucleolar RNA-associated protein 13 C-terminal" evidence="2">
    <location>
        <begin position="140"/>
        <end position="250"/>
    </location>
</feature>
<comment type="caution">
    <text evidence="3">The sequence shown here is derived from an EMBL/GenBank/DDBJ whole genome shotgun (WGS) entry which is preliminary data.</text>
</comment>
<feature type="region of interest" description="Disordered" evidence="1">
    <location>
        <begin position="1"/>
        <end position="21"/>
    </location>
</feature>
<dbReference type="OrthoDB" id="5414888at2759"/>
<dbReference type="AlphaFoldDB" id="A0A2N5TH35"/>
<accession>A0A2N5TH35</accession>
<feature type="compositionally biased region" description="Basic and acidic residues" evidence="1">
    <location>
        <begin position="115"/>
        <end position="128"/>
    </location>
</feature>
<dbReference type="Pfam" id="PF08625">
    <property type="entry name" value="Utp13"/>
    <property type="match status" value="1"/>
</dbReference>
<sequence length="252" mass="26743">EEEQEGFAGTAGRPKAVSDGHDGKIWALDLEDWDGQPDGVWRGGLAADLLARRDGSAFGEEESDEGGGGGGAARPGELCAGSGVRCGDQAAHQAGQARPSAPPLHGSRARRGRPGRPDDQFGALDRDGNSVTGSADIDASWNAVARTSSVAQNLLFLIFRSKTIHQLLAAPQPPPLVDPLEHPSDPSSSSLTGTQSHNSLLKNNKKDPPANLALELRDLLKVLLAYSDRNLVKIDKTVQESFLIEFLLNQFN</sequence>
<evidence type="ECO:0000256" key="1">
    <source>
        <dbReference type="SAM" id="MobiDB-lite"/>
    </source>
</evidence>
<organism evidence="3 4">
    <name type="scientific">Puccinia coronata f. sp. avenae</name>
    <dbReference type="NCBI Taxonomy" id="200324"/>
    <lineage>
        <taxon>Eukaryota</taxon>
        <taxon>Fungi</taxon>
        <taxon>Dikarya</taxon>
        <taxon>Basidiomycota</taxon>
        <taxon>Pucciniomycotina</taxon>
        <taxon>Pucciniomycetes</taxon>
        <taxon>Pucciniales</taxon>
        <taxon>Pucciniaceae</taxon>
        <taxon>Puccinia</taxon>
    </lineage>
</organism>
<dbReference type="GO" id="GO:0032040">
    <property type="term" value="C:small-subunit processome"/>
    <property type="evidence" value="ECO:0007669"/>
    <property type="project" value="InterPro"/>
</dbReference>
<dbReference type="InterPro" id="IPR013934">
    <property type="entry name" value="Utp13_C"/>
</dbReference>
<dbReference type="STRING" id="200324.A0A2N5TH35"/>
<feature type="region of interest" description="Disordered" evidence="1">
    <location>
        <begin position="175"/>
        <end position="207"/>
    </location>
</feature>
<evidence type="ECO:0000259" key="2">
    <source>
        <dbReference type="Pfam" id="PF08625"/>
    </source>
</evidence>
<gene>
    <name evidence="3" type="ORF">PCANC_28502</name>
</gene>
<protein>
    <recommendedName>
        <fullName evidence="2">U3 small nucleolar RNA-associated protein 13 C-terminal domain-containing protein</fullName>
    </recommendedName>
</protein>
<evidence type="ECO:0000313" key="4">
    <source>
        <dbReference type="Proteomes" id="UP000235388"/>
    </source>
</evidence>
<dbReference type="GO" id="GO:0006364">
    <property type="term" value="P:rRNA processing"/>
    <property type="evidence" value="ECO:0007669"/>
    <property type="project" value="InterPro"/>
</dbReference>
<dbReference type="Proteomes" id="UP000235388">
    <property type="component" value="Unassembled WGS sequence"/>
</dbReference>
<keyword evidence="4" id="KW-1185">Reference proteome</keyword>
<feature type="region of interest" description="Disordered" evidence="1">
    <location>
        <begin position="56"/>
        <end position="132"/>
    </location>
</feature>
<name>A0A2N5TH35_9BASI</name>
<feature type="non-terminal residue" evidence="3">
    <location>
        <position position="1"/>
    </location>
</feature>
<evidence type="ECO:0000313" key="3">
    <source>
        <dbReference type="EMBL" id="PLW24804.1"/>
    </source>
</evidence>
<reference evidence="3 4" key="1">
    <citation type="submission" date="2017-11" db="EMBL/GenBank/DDBJ databases">
        <title>De novo assembly and phasing of dikaryotic genomes from two isolates of Puccinia coronata f. sp. avenae, the causal agent of oat crown rust.</title>
        <authorList>
            <person name="Miller M.E."/>
            <person name="Zhang Y."/>
            <person name="Omidvar V."/>
            <person name="Sperschneider J."/>
            <person name="Schwessinger B."/>
            <person name="Raley C."/>
            <person name="Palmer J.M."/>
            <person name="Garnica D."/>
            <person name="Upadhyaya N."/>
            <person name="Rathjen J."/>
            <person name="Taylor J.M."/>
            <person name="Park R.F."/>
            <person name="Dodds P.N."/>
            <person name="Hirsch C.D."/>
            <person name="Kianian S.F."/>
            <person name="Figueroa M."/>
        </authorList>
    </citation>
    <scope>NUCLEOTIDE SEQUENCE [LARGE SCALE GENOMIC DNA]</scope>
    <source>
        <strain evidence="3">12NC29</strain>
    </source>
</reference>
<feature type="compositionally biased region" description="Polar residues" evidence="1">
    <location>
        <begin position="185"/>
        <end position="202"/>
    </location>
</feature>
<dbReference type="EMBL" id="PGCJ01000680">
    <property type="protein sequence ID" value="PLW24804.1"/>
    <property type="molecule type" value="Genomic_DNA"/>
</dbReference>
<proteinExistence type="predicted"/>